<accession>A0A5J4UL17</accession>
<sequence>MKEGAQGAQQFDPGYNGVMSHAIQPLHAPILRCCDGTMTTDYSTGEIYANLDYITILLGTTDTKTIDAISIPRIWHEPRNPIISKFSVSRLFLTGPTFFRLQHITHKAQWNTQLFNLASKDRTLSNQINNKTSYRNQTTHNSTATATKLGRIAQDQQPLWNQQSTLGIDHSLFSQQQTLRNYRQI</sequence>
<organism evidence="1 2">
    <name type="scientific">Streblomastix strix</name>
    <dbReference type="NCBI Taxonomy" id="222440"/>
    <lineage>
        <taxon>Eukaryota</taxon>
        <taxon>Metamonada</taxon>
        <taxon>Preaxostyla</taxon>
        <taxon>Oxymonadida</taxon>
        <taxon>Streblomastigidae</taxon>
        <taxon>Streblomastix</taxon>
    </lineage>
</organism>
<name>A0A5J4UL17_9EUKA</name>
<dbReference type="AlphaFoldDB" id="A0A5J4UL17"/>
<evidence type="ECO:0000313" key="1">
    <source>
        <dbReference type="EMBL" id="KAA6370781.1"/>
    </source>
</evidence>
<evidence type="ECO:0000313" key="2">
    <source>
        <dbReference type="Proteomes" id="UP000324800"/>
    </source>
</evidence>
<protein>
    <submittedName>
        <fullName evidence="1">Uncharacterized protein</fullName>
    </submittedName>
</protein>
<reference evidence="1 2" key="1">
    <citation type="submission" date="2019-03" db="EMBL/GenBank/DDBJ databases">
        <title>Single cell metagenomics reveals metabolic interactions within the superorganism composed of flagellate Streblomastix strix and complex community of Bacteroidetes bacteria on its surface.</title>
        <authorList>
            <person name="Treitli S.C."/>
            <person name="Kolisko M."/>
            <person name="Husnik F."/>
            <person name="Keeling P."/>
            <person name="Hampl V."/>
        </authorList>
    </citation>
    <scope>NUCLEOTIDE SEQUENCE [LARGE SCALE GENOMIC DNA]</scope>
    <source>
        <strain evidence="1">ST1C</strain>
    </source>
</reference>
<gene>
    <name evidence="1" type="ORF">EZS28_033693</name>
</gene>
<dbReference type="Proteomes" id="UP000324800">
    <property type="component" value="Unassembled WGS sequence"/>
</dbReference>
<dbReference type="EMBL" id="SNRW01015066">
    <property type="protein sequence ID" value="KAA6370781.1"/>
    <property type="molecule type" value="Genomic_DNA"/>
</dbReference>
<comment type="caution">
    <text evidence="1">The sequence shown here is derived from an EMBL/GenBank/DDBJ whole genome shotgun (WGS) entry which is preliminary data.</text>
</comment>
<proteinExistence type="predicted"/>